<reference evidence="3" key="1">
    <citation type="submission" date="2022-10" db="EMBL/GenBank/DDBJ databases">
        <title>Genome assembly of Pristionchus species.</title>
        <authorList>
            <person name="Yoshida K."/>
            <person name="Sommer R.J."/>
        </authorList>
    </citation>
    <scope>NUCLEOTIDE SEQUENCE [LARGE SCALE GENOMIC DNA]</scope>
    <source>
        <strain evidence="3">RS5460</strain>
    </source>
</reference>
<name>A0AAN5CVE7_9BILA</name>
<feature type="transmembrane region" description="Helical" evidence="1">
    <location>
        <begin position="90"/>
        <end position="115"/>
    </location>
</feature>
<evidence type="ECO:0000313" key="2">
    <source>
        <dbReference type="EMBL" id="GMR51302.1"/>
    </source>
</evidence>
<feature type="transmembrane region" description="Helical" evidence="1">
    <location>
        <begin position="46"/>
        <end position="70"/>
    </location>
</feature>
<keyword evidence="1" id="KW-1133">Transmembrane helix</keyword>
<dbReference type="PANTHER" id="PTHR22943:SF248">
    <property type="entry name" value="SEVEN TM RECEPTOR"/>
    <property type="match status" value="1"/>
</dbReference>
<gene>
    <name evidence="2" type="ORF">PMAYCL1PPCAC_21497</name>
</gene>
<accession>A0AAN5CVE7</accession>
<comment type="caution">
    <text evidence="2">The sequence shown here is derived from an EMBL/GenBank/DDBJ whole genome shotgun (WGS) entry which is preliminary data.</text>
</comment>
<evidence type="ECO:0008006" key="4">
    <source>
        <dbReference type="Google" id="ProtNLM"/>
    </source>
</evidence>
<protein>
    <recommendedName>
        <fullName evidence="4">G protein-coupled receptor</fullName>
    </recommendedName>
</protein>
<evidence type="ECO:0000313" key="3">
    <source>
        <dbReference type="Proteomes" id="UP001328107"/>
    </source>
</evidence>
<keyword evidence="3" id="KW-1185">Reference proteome</keyword>
<dbReference type="PANTHER" id="PTHR22943">
    <property type="entry name" value="7-TRANSMEMBRANE DOMAIN RECEPTOR C.ELEGANS"/>
    <property type="match status" value="1"/>
</dbReference>
<keyword evidence="1" id="KW-0812">Transmembrane</keyword>
<proteinExistence type="predicted"/>
<feature type="transmembrane region" description="Helical" evidence="1">
    <location>
        <begin position="13"/>
        <end position="34"/>
    </location>
</feature>
<dbReference type="InterPro" id="IPR019428">
    <property type="entry name" value="7TM_GPCR_serpentine_rcpt_Str"/>
</dbReference>
<dbReference type="EMBL" id="BTRK01000005">
    <property type="protein sequence ID" value="GMR51302.1"/>
    <property type="molecule type" value="Genomic_DNA"/>
</dbReference>
<organism evidence="2 3">
    <name type="scientific">Pristionchus mayeri</name>
    <dbReference type="NCBI Taxonomy" id="1317129"/>
    <lineage>
        <taxon>Eukaryota</taxon>
        <taxon>Metazoa</taxon>
        <taxon>Ecdysozoa</taxon>
        <taxon>Nematoda</taxon>
        <taxon>Chromadorea</taxon>
        <taxon>Rhabditida</taxon>
        <taxon>Rhabditina</taxon>
        <taxon>Diplogasteromorpha</taxon>
        <taxon>Diplogasteroidea</taxon>
        <taxon>Neodiplogasteridae</taxon>
        <taxon>Pristionchus</taxon>
    </lineage>
</organism>
<dbReference type="Pfam" id="PF10326">
    <property type="entry name" value="7TM_GPCR_Str"/>
    <property type="match status" value="1"/>
</dbReference>
<dbReference type="AlphaFoldDB" id="A0AAN5CVE7"/>
<sequence>MFGGIVSERVYHAYSYSTTICSLVANSLLIFVIFFTTLKNIGAYRWLLFCFAIMDILISLVHSFMCPASHMTEFGYVFWGYRFLEMPTEYGSYGSLLWCFIFYQSFILLAFHYVYRYVILCKYFDSLIVKSRQLLYFSPLWLSFMSRNTWRNWISLAVAADLIYTGFSC</sequence>
<keyword evidence="1" id="KW-0472">Membrane</keyword>
<feature type="non-terminal residue" evidence="2">
    <location>
        <position position="169"/>
    </location>
</feature>
<dbReference type="Proteomes" id="UP001328107">
    <property type="component" value="Unassembled WGS sequence"/>
</dbReference>
<evidence type="ECO:0000256" key="1">
    <source>
        <dbReference type="SAM" id="Phobius"/>
    </source>
</evidence>